<dbReference type="SUPFAM" id="SSF50475">
    <property type="entry name" value="FMN-binding split barrel"/>
    <property type="match status" value="1"/>
</dbReference>
<evidence type="ECO:0000259" key="6">
    <source>
        <dbReference type="Pfam" id="PF01243"/>
    </source>
</evidence>
<accession>A0A327ZLQ0</accession>
<dbReference type="InterPro" id="IPR011576">
    <property type="entry name" value="Pyridox_Oxase_N"/>
</dbReference>
<dbReference type="EMBL" id="QLMJ01000001">
    <property type="protein sequence ID" value="RAK43271.1"/>
    <property type="molecule type" value="Genomic_DNA"/>
</dbReference>
<evidence type="ECO:0000256" key="4">
    <source>
        <dbReference type="ARBA" id="ARBA00023002"/>
    </source>
</evidence>
<dbReference type="OrthoDB" id="9780392at2"/>
<dbReference type="AlphaFoldDB" id="A0A327ZLQ0"/>
<keyword evidence="3 5" id="KW-0288">FMN</keyword>
<feature type="binding site" evidence="5">
    <location>
        <position position="199"/>
    </location>
    <ligand>
        <name>FMN</name>
        <dbReference type="ChEBI" id="CHEBI:58210"/>
    </ligand>
</feature>
<comment type="similarity">
    <text evidence="1">Belongs to the pyridoxamine 5'-phosphate oxidase family.</text>
</comment>
<sequence>MSIRHLLRGLPVLAGPLPSFDAGNAPEDPRELFVTWLAEAVEAGVREPHVVTLATAGADGRPDTRVLMLRELDDRGWQFATAASSAKGRQLAENPWGALNFHWREQGRQIRVRGNATPLDQQFCAADFLSRPDISRAASLAGRQSAVLGGPEELKQALAAAEERLRDDPGVIAEDYTVYVVSPVSVEFWQGDADRRHVRLHYRREGDSWIRERLWP</sequence>
<dbReference type="PANTHER" id="PTHR10851">
    <property type="entry name" value="PYRIDOXINE-5-PHOSPHATE OXIDASE"/>
    <property type="match status" value="1"/>
</dbReference>
<evidence type="ECO:0000256" key="2">
    <source>
        <dbReference type="ARBA" id="ARBA00022630"/>
    </source>
</evidence>
<dbReference type="Proteomes" id="UP000249341">
    <property type="component" value="Unassembled WGS sequence"/>
</dbReference>
<feature type="binding site" evidence="5">
    <location>
        <begin position="144"/>
        <end position="145"/>
    </location>
    <ligand>
        <name>FMN</name>
        <dbReference type="ChEBI" id="CHEBI:58210"/>
    </ligand>
</feature>
<dbReference type="Pfam" id="PF10590">
    <property type="entry name" value="PNP_phzG_C"/>
    <property type="match status" value="1"/>
</dbReference>
<feature type="domain" description="Pyridoxamine 5'-phosphate oxidase N-terminal" evidence="6">
    <location>
        <begin position="38"/>
        <end position="157"/>
    </location>
</feature>
<proteinExistence type="inferred from homology"/>
<dbReference type="GO" id="GO:0008615">
    <property type="term" value="P:pyridoxine biosynthetic process"/>
    <property type="evidence" value="ECO:0007669"/>
    <property type="project" value="InterPro"/>
</dbReference>
<dbReference type="RefSeq" id="WP_111647046.1">
    <property type="nucleotide sequence ID" value="NZ_JACHWI010000001.1"/>
</dbReference>
<keyword evidence="9" id="KW-1185">Reference proteome</keyword>
<name>A0A327ZLQ0_9ACTN</name>
<evidence type="ECO:0000256" key="5">
    <source>
        <dbReference type="PIRSR" id="PIRSR000190-2"/>
    </source>
</evidence>
<dbReference type="InterPro" id="IPR019576">
    <property type="entry name" value="Pyridoxamine_oxidase_dimer_C"/>
</dbReference>
<feature type="domain" description="Pyridoxine 5'-phosphate oxidase dimerisation C-terminal" evidence="7">
    <location>
        <begin position="176"/>
        <end position="216"/>
    </location>
</feature>
<comment type="caution">
    <text evidence="8">The sequence shown here is derived from an EMBL/GenBank/DDBJ whole genome shotgun (WGS) entry which is preliminary data.</text>
</comment>
<keyword evidence="4" id="KW-0560">Oxidoreductase</keyword>
<dbReference type="InterPro" id="IPR012349">
    <property type="entry name" value="Split_barrel_FMN-bd"/>
</dbReference>
<comment type="cofactor">
    <cofactor evidence="5">
        <name>FMN</name>
        <dbReference type="ChEBI" id="CHEBI:58210"/>
    </cofactor>
    <text evidence="5">Binds 1 FMN per subunit.</text>
</comment>
<dbReference type="PANTHER" id="PTHR10851:SF0">
    <property type="entry name" value="PYRIDOXINE-5'-PHOSPHATE OXIDASE"/>
    <property type="match status" value="1"/>
</dbReference>
<evidence type="ECO:0000313" key="9">
    <source>
        <dbReference type="Proteomes" id="UP000249341"/>
    </source>
</evidence>
<evidence type="ECO:0000259" key="7">
    <source>
        <dbReference type="Pfam" id="PF10590"/>
    </source>
</evidence>
<dbReference type="Pfam" id="PF01243">
    <property type="entry name" value="PNPOx_N"/>
    <property type="match status" value="1"/>
</dbReference>
<feature type="binding site" evidence="5">
    <location>
        <position position="189"/>
    </location>
    <ligand>
        <name>FMN</name>
        <dbReference type="ChEBI" id="CHEBI:58210"/>
    </ligand>
</feature>
<dbReference type="NCBIfam" id="NF004231">
    <property type="entry name" value="PRK05679.1"/>
    <property type="match status" value="1"/>
</dbReference>
<dbReference type="GO" id="GO:0004733">
    <property type="term" value="F:pyridoxamine phosphate oxidase activity"/>
    <property type="evidence" value="ECO:0007669"/>
    <property type="project" value="InterPro"/>
</dbReference>
<evidence type="ECO:0000256" key="3">
    <source>
        <dbReference type="ARBA" id="ARBA00022643"/>
    </source>
</evidence>
<dbReference type="Gene3D" id="2.30.110.10">
    <property type="entry name" value="Electron Transport, Fmn-binding Protein, Chain A"/>
    <property type="match status" value="1"/>
</dbReference>
<dbReference type="InterPro" id="IPR000659">
    <property type="entry name" value="Pyridox_Oxase"/>
</dbReference>
<protein>
    <submittedName>
        <fullName evidence="8">Pyridoxamine 5'-phosphate oxidase</fullName>
    </submittedName>
</protein>
<dbReference type="GO" id="GO:0010181">
    <property type="term" value="F:FMN binding"/>
    <property type="evidence" value="ECO:0007669"/>
    <property type="project" value="InterPro"/>
</dbReference>
<organism evidence="8 9">
    <name type="scientific">Actinoplanes lutulentus</name>
    <dbReference type="NCBI Taxonomy" id="1287878"/>
    <lineage>
        <taxon>Bacteria</taxon>
        <taxon>Bacillati</taxon>
        <taxon>Actinomycetota</taxon>
        <taxon>Actinomycetes</taxon>
        <taxon>Micromonosporales</taxon>
        <taxon>Micromonosporaceae</taxon>
        <taxon>Actinoplanes</taxon>
    </lineage>
</organism>
<dbReference type="PIRSF" id="PIRSF000190">
    <property type="entry name" value="Pyd_amn-ph_oxd"/>
    <property type="match status" value="1"/>
</dbReference>
<keyword evidence="2" id="KW-0285">Flavoprotein</keyword>
<reference evidence="8 9" key="1">
    <citation type="submission" date="2018-06" db="EMBL/GenBank/DDBJ databases">
        <title>Genomic Encyclopedia of Type Strains, Phase III (KMG-III): the genomes of soil and plant-associated and newly described type strains.</title>
        <authorList>
            <person name="Whitman W."/>
        </authorList>
    </citation>
    <scope>NUCLEOTIDE SEQUENCE [LARGE SCALE GENOMIC DNA]</scope>
    <source>
        <strain evidence="8 9">CGMCC 4.7090</strain>
    </source>
</reference>
<feature type="binding site" evidence="5">
    <location>
        <position position="109"/>
    </location>
    <ligand>
        <name>FMN</name>
        <dbReference type="ChEBI" id="CHEBI:58210"/>
    </ligand>
</feature>
<evidence type="ECO:0000256" key="1">
    <source>
        <dbReference type="ARBA" id="ARBA00007301"/>
    </source>
</evidence>
<evidence type="ECO:0000313" key="8">
    <source>
        <dbReference type="EMBL" id="RAK43271.1"/>
    </source>
</evidence>
<feature type="binding site" evidence="5">
    <location>
        <position position="87"/>
    </location>
    <ligand>
        <name>FMN</name>
        <dbReference type="ChEBI" id="CHEBI:58210"/>
    </ligand>
</feature>
<gene>
    <name evidence="8" type="ORF">B0I29_101401</name>
</gene>